<dbReference type="KEGG" id="salk:FBQ74_18750"/>
<keyword evidence="2" id="KW-1185">Reference proteome</keyword>
<dbReference type="Pfam" id="PF14460">
    <property type="entry name" value="Prok-E2_D"/>
    <property type="match status" value="1"/>
</dbReference>
<name>A0A5B7YJ13_9ALTE</name>
<dbReference type="OrthoDB" id="6396928at2"/>
<evidence type="ECO:0000313" key="1">
    <source>
        <dbReference type="EMBL" id="QCZ95561.1"/>
    </source>
</evidence>
<protein>
    <submittedName>
        <fullName evidence="1">PRTRC system protein B</fullName>
    </submittedName>
</protein>
<dbReference type="RefSeq" id="WP_139758247.1">
    <property type="nucleotide sequence ID" value="NZ_CP039853.1"/>
</dbReference>
<proteinExistence type="predicted"/>
<geneLocation type="plasmid" evidence="1 2">
    <name>plas12</name>
</geneLocation>
<dbReference type="Proteomes" id="UP000304912">
    <property type="component" value="Plasmid plas12"/>
</dbReference>
<evidence type="ECO:0000313" key="2">
    <source>
        <dbReference type="Proteomes" id="UP000304912"/>
    </source>
</evidence>
<dbReference type="EMBL" id="CP039853">
    <property type="protein sequence ID" value="QCZ95561.1"/>
    <property type="molecule type" value="Genomic_DNA"/>
</dbReference>
<dbReference type="AlphaFoldDB" id="A0A5B7YJ13"/>
<sequence>MLNPMAHKPNLKPQAEVPVPQKAIVLYGHDDNYQDSTSQYATIHDIKNGQMQAGRLTDIANIRRTISRRANKSVNQPAKVDLRSLIAPDNVLVDTPNLLVWHTPKQKRDMWFNVGKQTPLKVWWPSLVFAVNPGSNFSALTVYAKATNQRPSTQTKLYHAPLMNISGGSLCQGGARVPAKRDFTTLNEMEDTLFDSYFTHTNYRTNRFRSYYLDNRQHVQFWQDKEKADAQVKAGEMHFAGTFGEWLTKHAQGIR</sequence>
<reference evidence="1 2" key="1">
    <citation type="submission" date="2019-04" db="EMBL/GenBank/DDBJ databases">
        <title>Salinimonas iocasae sp. nov., a halophilic bacterium isolated from the outer tube casing of tubeworms in Okinawa Trough.</title>
        <authorList>
            <person name="Zhang H."/>
            <person name="Wang H."/>
            <person name="Li C."/>
        </authorList>
    </citation>
    <scope>NUCLEOTIDE SEQUENCE [LARGE SCALE GENOMIC DNA]</scope>
    <source>
        <strain evidence="1 2">KX18D6</strain>
        <plasmid evidence="1 2">plas12</plasmid>
    </source>
</reference>
<dbReference type="NCBIfam" id="TIGR03737">
    <property type="entry name" value="PRTRC_B"/>
    <property type="match status" value="1"/>
</dbReference>
<gene>
    <name evidence="1" type="ORF">FBQ74_18750</name>
</gene>
<organism evidence="1 2">
    <name type="scientific">Salinimonas iocasae</name>
    <dbReference type="NCBI Taxonomy" id="2572577"/>
    <lineage>
        <taxon>Bacteria</taxon>
        <taxon>Pseudomonadati</taxon>
        <taxon>Pseudomonadota</taxon>
        <taxon>Gammaproteobacteria</taxon>
        <taxon>Alteromonadales</taxon>
        <taxon>Alteromonadaceae</taxon>
        <taxon>Alteromonas/Salinimonas group</taxon>
        <taxon>Salinimonas</taxon>
    </lineage>
</organism>
<accession>A0A5B7YJ13</accession>
<dbReference type="InterPro" id="IPR032787">
    <property type="entry name" value="Prok-E2_D"/>
</dbReference>
<keyword evidence="1" id="KW-0614">Plasmid</keyword>
<dbReference type="InterPro" id="IPR022280">
    <property type="entry name" value="PRTRC_protein-B"/>
</dbReference>